<proteinExistence type="predicted"/>
<sequence length="70" mass="7545">MPFVMVSGEFAAPAGVAFALCTRPAAEATEVARMAEAANDFLRCELRMCDSWHLVFKALTHARTQSAGRG</sequence>
<reference evidence="1 2" key="1">
    <citation type="journal article" date="2019" name="Int. J. Syst. Evol. Microbiol.">
        <title>The Global Catalogue of Microorganisms (GCM) 10K type strain sequencing project: providing services to taxonomists for standard genome sequencing and annotation.</title>
        <authorList>
            <consortium name="The Broad Institute Genomics Platform"/>
            <consortium name="The Broad Institute Genome Sequencing Center for Infectious Disease"/>
            <person name="Wu L."/>
            <person name="Ma J."/>
        </authorList>
    </citation>
    <scope>NUCLEOTIDE SEQUENCE [LARGE SCALE GENOMIC DNA]</scope>
    <source>
        <strain evidence="1 2">JCM 16014</strain>
    </source>
</reference>
<name>A0ABN2TT17_9ACTN</name>
<accession>A0ABN2TT17</accession>
<keyword evidence="2" id="KW-1185">Reference proteome</keyword>
<organism evidence="1 2">
    <name type="scientific">Catenulispora yoronensis</name>
    <dbReference type="NCBI Taxonomy" id="450799"/>
    <lineage>
        <taxon>Bacteria</taxon>
        <taxon>Bacillati</taxon>
        <taxon>Actinomycetota</taxon>
        <taxon>Actinomycetes</taxon>
        <taxon>Catenulisporales</taxon>
        <taxon>Catenulisporaceae</taxon>
        <taxon>Catenulispora</taxon>
    </lineage>
</organism>
<evidence type="ECO:0000313" key="1">
    <source>
        <dbReference type="EMBL" id="GAA2020225.1"/>
    </source>
</evidence>
<protein>
    <submittedName>
        <fullName evidence="1">Uncharacterized protein</fullName>
    </submittedName>
</protein>
<evidence type="ECO:0000313" key="2">
    <source>
        <dbReference type="Proteomes" id="UP001500751"/>
    </source>
</evidence>
<comment type="caution">
    <text evidence="1">The sequence shown here is derived from an EMBL/GenBank/DDBJ whole genome shotgun (WGS) entry which is preliminary data.</text>
</comment>
<gene>
    <name evidence="1" type="ORF">GCM10009839_16140</name>
</gene>
<dbReference type="EMBL" id="BAAAQN010000006">
    <property type="protein sequence ID" value="GAA2020225.1"/>
    <property type="molecule type" value="Genomic_DNA"/>
</dbReference>
<dbReference type="Proteomes" id="UP001500751">
    <property type="component" value="Unassembled WGS sequence"/>
</dbReference>